<protein>
    <recommendedName>
        <fullName evidence="3">PilY1 beta-propeller domain-containing protein</fullName>
    </recommendedName>
</protein>
<dbReference type="Proteomes" id="UP000806285">
    <property type="component" value="Unassembled WGS sequence"/>
</dbReference>
<accession>A0ABR9S8D5</accession>
<proteinExistence type="predicted"/>
<dbReference type="InterPro" id="IPR008707">
    <property type="entry name" value="B-propeller_PilY1"/>
</dbReference>
<keyword evidence="5" id="KW-1185">Reference proteome</keyword>
<dbReference type="RefSeq" id="WP_193678426.1">
    <property type="nucleotide sequence ID" value="NZ_JADDIV010000006.1"/>
</dbReference>
<evidence type="ECO:0000256" key="1">
    <source>
        <dbReference type="ARBA" id="ARBA00022723"/>
    </source>
</evidence>
<evidence type="ECO:0000313" key="5">
    <source>
        <dbReference type="Proteomes" id="UP000806285"/>
    </source>
</evidence>
<keyword evidence="1" id="KW-0479">Metal-binding</keyword>
<sequence>MFALPIPPLPARAKRVLQVTLLGSLVAAASLVIGQSSPPLVQLATEPLYMNGAKAKGNLTIALSVEFPTVGATYRAGFDPNTEYVGYFDPNACYKHVPASGGKGAYFDWQKAMPADNDCGGGGFNGNFMNWATSSAIDILRYGLTGGNRVMDEDTGNGVTVVERAWLPDDFYRNGSYFPTKSISKAVAAKMIETSVANQIPAGGNLYIYNCRERVYFSIANDTSGDCASPHGTSADDKKHPYLIGPSNAKYYEVRNMVCDPNTATNRLMTYDPQTKLWRGLCKKYEKGNKSFYKPVGQFQVNSDSLRVSVFGYLNDDQRTRYGGVMRSPMKYLGPNDYDANFNLKAAANPHAEWDPLTGVLKENPQAGHATYGDQGHPRSGAIMYINKFGTLDIKGDYKTYDPVTEMYYEALRYLQGKQPTSKAVSLTGTATQIKRLKENFPVYDTWTDPFDGFQDTTGDAASCLRNSILTIADVFTHSDHEVPGSTRNATDDSARAKAAWPDLDAPYWSKVVGGFEGNLGVAYKDSKGRNQTTSNPNTVINTGGLSGNDAVDFSTLDSQTTGAGTGSYHMAGMAYWANTQTFNITYPKARVQTFAIDVNENSKSTASTTFRRTRQLYLAAKYGGFNDRAAAQTGNPYQPGSNVLWIGADGDAKNYFLASDAQKFLDALAEVFARVVEETGSIAGGAISTTRLTSSESASVYQARFNPVANYWSGRLLKYPISLAADNTIELGSTPTWEAGQILTNRTKVDHGADRNIVIGPPLGRQGVDAAAPFKWANLPTAHQTALNTLDGVVDAFGSDRLDYLRGDRRKEQSATNKTGPFRPRDVVLGDVVNSGIVYVGKPSLSQAGKEFRDFYDANKSRKSALYVNANDGMLHAFYDDTGAEAFAYVPGFLSSKLSQLPDLDYMHASLADATPAVADAFYRGAWRTTLVSGVGGGAQGVYALDVTNPATFSKDKVLWEFTDRDHPAMGNVLGAPQILKFRVTDSTATTHTYKWFAVVASGVNNNATDGNALTSGNASLFFLDLGFVPSLTDKWVEGTNFWRIELPQSDNSIAKGLVGFTATRNAVTGAVDQIYGGDMQGNLWKFDFSTKGTGSLVTTAATNFSTFNMISGNAPMFIAKNSAGNVQPITGEPTVINGFMGNRMIAFGTGKFLEVSDTTVPLAPSASFYTVLDTKTAVIADRSALQGGTISGNTVTVPGFVWGTGAGEKAGWYLDFDPSIAERQISDITAMGGSILFGSIYPTKGSCGEGGGRLYILNSLTGGGVSEESQVGVLAAPLVITLGGTSLTISDTAGQRTATEKLGVITQGAKGLKPSSLTSTYSMQVGRLSWRQLNNFQANKAAP</sequence>
<evidence type="ECO:0000259" key="3">
    <source>
        <dbReference type="Pfam" id="PF05567"/>
    </source>
</evidence>
<dbReference type="Pfam" id="PF05567">
    <property type="entry name" value="T4P_PilY1"/>
    <property type="match status" value="1"/>
</dbReference>
<name>A0ABR9S8D5_9BURK</name>
<organism evidence="4 5">
    <name type="scientific">Ramlibacter pallidus</name>
    <dbReference type="NCBI Taxonomy" id="2780087"/>
    <lineage>
        <taxon>Bacteria</taxon>
        <taxon>Pseudomonadati</taxon>
        <taxon>Pseudomonadota</taxon>
        <taxon>Betaproteobacteria</taxon>
        <taxon>Burkholderiales</taxon>
        <taxon>Comamonadaceae</taxon>
        <taxon>Ramlibacter</taxon>
    </lineage>
</organism>
<evidence type="ECO:0000256" key="2">
    <source>
        <dbReference type="ARBA" id="ARBA00022837"/>
    </source>
</evidence>
<keyword evidence="2" id="KW-0106">Calcium</keyword>
<gene>
    <name evidence="4" type="ORF">IM787_19675</name>
</gene>
<evidence type="ECO:0000313" key="4">
    <source>
        <dbReference type="EMBL" id="MBE7369793.1"/>
    </source>
</evidence>
<comment type="caution">
    <text evidence="4">The sequence shown here is derived from an EMBL/GenBank/DDBJ whole genome shotgun (WGS) entry which is preliminary data.</text>
</comment>
<feature type="domain" description="PilY1 beta-propeller" evidence="3">
    <location>
        <begin position="830"/>
        <end position="1182"/>
    </location>
</feature>
<reference evidence="4 5" key="1">
    <citation type="submission" date="2020-10" db="EMBL/GenBank/DDBJ databases">
        <title>Ramlibacter sp. HM2 16S ribosomal RNA gene Genome sequencing and assembly.</title>
        <authorList>
            <person name="Kang M."/>
        </authorList>
    </citation>
    <scope>NUCLEOTIDE SEQUENCE [LARGE SCALE GENOMIC DNA]</scope>
    <source>
        <strain evidence="4 5">HM2</strain>
    </source>
</reference>
<dbReference type="EMBL" id="JADDIV010000006">
    <property type="protein sequence ID" value="MBE7369793.1"/>
    <property type="molecule type" value="Genomic_DNA"/>
</dbReference>